<reference evidence="4" key="1">
    <citation type="journal article" date="2019" name="Int. J. Syst. Evol. Microbiol.">
        <title>The Global Catalogue of Microorganisms (GCM) 10K type strain sequencing project: providing services to taxonomists for standard genome sequencing and annotation.</title>
        <authorList>
            <consortium name="The Broad Institute Genomics Platform"/>
            <consortium name="The Broad Institute Genome Sequencing Center for Infectious Disease"/>
            <person name="Wu L."/>
            <person name="Ma J."/>
        </authorList>
    </citation>
    <scope>NUCLEOTIDE SEQUENCE [LARGE SCALE GENOMIC DNA]</scope>
    <source>
        <strain evidence="4">JCM 16902</strain>
    </source>
</reference>
<dbReference type="InterPro" id="IPR021403">
    <property type="entry name" value="DUF3043"/>
</dbReference>
<evidence type="ECO:0000313" key="4">
    <source>
        <dbReference type="Proteomes" id="UP001501074"/>
    </source>
</evidence>
<dbReference type="Proteomes" id="UP001501074">
    <property type="component" value="Unassembled WGS sequence"/>
</dbReference>
<evidence type="ECO:0000256" key="1">
    <source>
        <dbReference type="SAM" id="MobiDB-lite"/>
    </source>
</evidence>
<feature type="region of interest" description="Disordered" evidence="1">
    <location>
        <begin position="1"/>
        <end position="88"/>
    </location>
</feature>
<comment type="caution">
    <text evidence="3">The sequence shown here is derived from an EMBL/GenBank/DDBJ whole genome shotgun (WGS) entry which is preliminary data.</text>
</comment>
<feature type="transmembrane region" description="Helical" evidence="2">
    <location>
        <begin position="109"/>
        <end position="127"/>
    </location>
</feature>
<dbReference type="Pfam" id="PF11241">
    <property type="entry name" value="DUF3043"/>
    <property type="match status" value="1"/>
</dbReference>
<keyword evidence="4" id="KW-1185">Reference proteome</keyword>
<evidence type="ECO:0008006" key="5">
    <source>
        <dbReference type="Google" id="ProtNLM"/>
    </source>
</evidence>
<sequence>MFGRDKTAAPEEPQADQVVKAGGKGRPTPSRRESEARNRRPLIGTPPAPKGATRAERKAARQARSAASREERLKAREAMNRGDERYLPARDKGPARRYVRDYIDARRNIGEYFLPIALFSLVLGMVNVPVLRLVSLVLLYGFVLVVAIDSYLLRRRIQKRVDTKFEGRTGVGAPGAGTYGMMRALQFRRGRMPKPMVARGEFPS</sequence>
<evidence type="ECO:0000313" key="3">
    <source>
        <dbReference type="EMBL" id="GAA3625824.1"/>
    </source>
</evidence>
<organism evidence="3 4">
    <name type="scientific">Kineosporia mesophila</name>
    <dbReference type="NCBI Taxonomy" id="566012"/>
    <lineage>
        <taxon>Bacteria</taxon>
        <taxon>Bacillati</taxon>
        <taxon>Actinomycetota</taxon>
        <taxon>Actinomycetes</taxon>
        <taxon>Kineosporiales</taxon>
        <taxon>Kineosporiaceae</taxon>
        <taxon>Kineosporia</taxon>
    </lineage>
</organism>
<keyword evidence="2" id="KW-0812">Transmembrane</keyword>
<protein>
    <recommendedName>
        <fullName evidence="5">DUF3043 domain-containing protein</fullName>
    </recommendedName>
</protein>
<dbReference type="RefSeq" id="WP_231484714.1">
    <property type="nucleotide sequence ID" value="NZ_BAAAZO010000009.1"/>
</dbReference>
<feature type="compositionally biased region" description="Basic and acidic residues" evidence="1">
    <location>
        <begin position="67"/>
        <end position="88"/>
    </location>
</feature>
<dbReference type="EMBL" id="BAAAZO010000009">
    <property type="protein sequence ID" value="GAA3625824.1"/>
    <property type="molecule type" value="Genomic_DNA"/>
</dbReference>
<keyword evidence="2" id="KW-0472">Membrane</keyword>
<evidence type="ECO:0000256" key="2">
    <source>
        <dbReference type="SAM" id="Phobius"/>
    </source>
</evidence>
<proteinExistence type="predicted"/>
<feature type="transmembrane region" description="Helical" evidence="2">
    <location>
        <begin position="133"/>
        <end position="153"/>
    </location>
</feature>
<gene>
    <name evidence="3" type="ORF">GCM10022223_48770</name>
</gene>
<keyword evidence="2" id="KW-1133">Transmembrane helix</keyword>
<name>A0ABP7A6M1_9ACTN</name>
<accession>A0ABP7A6M1</accession>